<dbReference type="InterPro" id="IPR024555">
    <property type="entry name" value="PX-associated"/>
</dbReference>
<dbReference type="EMBL" id="RIBY02002400">
    <property type="protein sequence ID" value="KAH9816972.1"/>
    <property type="molecule type" value="Genomic_DNA"/>
</dbReference>
<dbReference type="Pfam" id="PF12825">
    <property type="entry name" value="DUF3818"/>
    <property type="match status" value="2"/>
</dbReference>
<accession>A0A9W7SJV7</accession>
<dbReference type="OrthoDB" id="2117459at2759"/>
<name>A0A9W7SJV7_9PEZI</name>
<dbReference type="AlphaFoldDB" id="A0A9W7SJV7"/>
<dbReference type="GO" id="GO:0035091">
    <property type="term" value="F:phosphatidylinositol binding"/>
    <property type="evidence" value="ECO:0007669"/>
    <property type="project" value="TreeGrafter"/>
</dbReference>
<dbReference type="Pfam" id="PF12828">
    <property type="entry name" value="PXB"/>
    <property type="match status" value="1"/>
</dbReference>
<dbReference type="PANTHER" id="PTHR47185">
    <property type="entry name" value="PX DOMAIN-CONTAINING PROTEIN YPR097W"/>
    <property type="match status" value="1"/>
</dbReference>
<keyword evidence="4" id="KW-1185">Reference proteome</keyword>
<protein>
    <submittedName>
        <fullName evidence="3">PX-associated</fullName>
    </submittedName>
</protein>
<proteinExistence type="predicted"/>
<comment type="caution">
    <text evidence="3">The sequence shown here is derived from an EMBL/GenBank/DDBJ whole genome shotgun (WGS) entry which is preliminary data.</text>
</comment>
<evidence type="ECO:0000313" key="4">
    <source>
        <dbReference type="Proteomes" id="UP001138500"/>
    </source>
</evidence>
<evidence type="ECO:0000313" key="3">
    <source>
        <dbReference type="EMBL" id="KAH9816972.1"/>
    </source>
</evidence>
<gene>
    <name evidence="3" type="ORF">Tdes44962_MAKER05548</name>
</gene>
<sequence>MFHLQGACNLIPTNMAGVASLTPEQSHALFDILTHRETYGEIEDFKYPDAINHYGPPFQDHVKKSQSPILQTLVSKFALKLPGLRDVSPEFWKVRVEDLIKELADAELSESYDKGVLGIRKTLATAISALIEYPARGCLEGVRKDLPDKSKQYNVDDPDDVLQSWRDALQLMVYGDLIDELFAKAAETDDLSKHSSLVQAMHEFVVVNIASLMHYTLVLSPEGPTLLRMIQSVHNMLPYVVIRQTLKIGNVATMISAMMRVILTKASVASMTNWMGLTSGADEGMNLLQQIISQVLGWDKRELRKRAEKIEKNKDAPPKEVREELKDWMGRSRAEHDECRRQSRDQQISIVSVILAMSSHSTELSEKQHANALEYLALQLAIRDRQQIVKVLCKRNPDHLTAAVKDAVDAYTPMIRHVHQAVNLSDTIWDFERFVTDMLKIAKPSGAKGEEKPPSVEDFVDLLHRHQSSSHKFLHQFAKNGKEVTRWWQDYVHDAAAQFKQDEKPPPSDLAVPEDVAAGGAIRGMEKAFAELSKNDQEAVKEELSAYSKYLDDLHSASAARISAVIKRTHSTPYGPGAYLARWQHLMDTTVITPGTAKGPVRYGASKSVKEEGRKDVDGAEQGFVSEEEAESVVKETTPEVPDVKKTLELLGKRFREILAGASMTAVLALV</sequence>
<reference evidence="3 4" key="1">
    <citation type="journal article" date="2018" name="IMA Fungus">
        <title>IMA Genome-F 10: Nine draft genome sequences of Claviceps purpurea s.lat., including C. arundinis, C. humidiphila, and C. cf. spartinae, pseudomolecules for the pitch canker pathogen Fusarium circinatum, draft genome of Davidsoniella eucalypti, Grosmannia galeiformis, Quambalaria eucalypti, and Teratosphaeria destructans.</title>
        <authorList>
            <person name="Wingfield B.D."/>
            <person name="Liu M."/>
            <person name="Nguyen H.D."/>
            <person name="Lane F.A."/>
            <person name="Morgan S.W."/>
            <person name="De Vos L."/>
            <person name="Wilken P.M."/>
            <person name="Duong T.A."/>
            <person name="Aylward J."/>
            <person name="Coetzee M.P."/>
            <person name="Dadej K."/>
            <person name="De Beer Z.W."/>
            <person name="Findlay W."/>
            <person name="Havenga M."/>
            <person name="Kolarik M."/>
            <person name="Menzies J.G."/>
            <person name="Naidoo K."/>
            <person name="Pochopski O."/>
            <person name="Shoukouhi P."/>
            <person name="Santana Q.C."/>
            <person name="Seifert K.A."/>
            <person name="Soal N."/>
            <person name="Steenkamp E.T."/>
            <person name="Tatham C.T."/>
            <person name="van der Nest M.A."/>
            <person name="Wingfield M.J."/>
        </authorList>
    </citation>
    <scope>NUCLEOTIDE SEQUENCE [LARGE SCALE GENOMIC DNA]</scope>
    <source>
        <strain evidence="3">CMW44962</strain>
    </source>
</reference>
<dbReference type="InterPro" id="IPR024554">
    <property type="entry name" value="LEC1-like_C"/>
</dbReference>
<evidence type="ECO:0000259" key="2">
    <source>
        <dbReference type="Pfam" id="PF12828"/>
    </source>
</evidence>
<dbReference type="PANTHER" id="PTHR47185:SF2">
    <property type="entry name" value="FUNGAL PROTEIN"/>
    <property type="match status" value="1"/>
</dbReference>
<dbReference type="InterPro" id="IPR047168">
    <property type="entry name" value="LEC1-like"/>
</dbReference>
<reference evidence="3 4" key="2">
    <citation type="journal article" date="2021" name="Curr. Genet.">
        <title>Genetic response to nitrogen starvation in the aggressive Eucalyptus foliar pathogen Teratosphaeria destructans.</title>
        <authorList>
            <person name="Havenga M."/>
            <person name="Wingfield B.D."/>
            <person name="Wingfield M.J."/>
            <person name="Dreyer L.L."/>
            <person name="Roets F."/>
            <person name="Aylward J."/>
        </authorList>
    </citation>
    <scope>NUCLEOTIDE SEQUENCE [LARGE SCALE GENOMIC DNA]</scope>
    <source>
        <strain evidence="3">CMW44962</strain>
    </source>
</reference>
<feature type="domain" description="PX" evidence="1">
    <location>
        <begin position="370"/>
        <end position="499"/>
    </location>
</feature>
<dbReference type="Proteomes" id="UP001138500">
    <property type="component" value="Unassembled WGS sequence"/>
</dbReference>
<organism evidence="3 4">
    <name type="scientific">Teratosphaeria destructans</name>
    <dbReference type="NCBI Taxonomy" id="418781"/>
    <lineage>
        <taxon>Eukaryota</taxon>
        <taxon>Fungi</taxon>
        <taxon>Dikarya</taxon>
        <taxon>Ascomycota</taxon>
        <taxon>Pezizomycotina</taxon>
        <taxon>Dothideomycetes</taxon>
        <taxon>Dothideomycetidae</taxon>
        <taxon>Mycosphaerellales</taxon>
        <taxon>Teratosphaeriaceae</taxon>
        <taxon>Teratosphaeria</taxon>
    </lineage>
</organism>
<feature type="domain" description="PX" evidence="1">
    <location>
        <begin position="179"/>
        <end position="369"/>
    </location>
</feature>
<evidence type="ECO:0000259" key="1">
    <source>
        <dbReference type="Pfam" id="PF12825"/>
    </source>
</evidence>
<feature type="domain" description="PX-associated" evidence="2">
    <location>
        <begin position="20"/>
        <end position="135"/>
    </location>
</feature>